<dbReference type="InterPro" id="IPR050177">
    <property type="entry name" value="Lipid_A_modif_metabolic_enz"/>
</dbReference>
<dbReference type="RefSeq" id="WP_181751449.1">
    <property type="nucleotide sequence ID" value="NZ_JACEIQ010000006.1"/>
</dbReference>
<protein>
    <submittedName>
        <fullName evidence="2">NAD-dependent epimerase/dehydratase family protein</fullName>
    </submittedName>
</protein>
<dbReference type="Gene3D" id="3.40.50.720">
    <property type="entry name" value="NAD(P)-binding Rossmann-like Domain"/>
    <property type="match status" value="1"/>
</dbReference>
<dbReference type="Proteomes" id="UP000535491">
    <property type="component" value="Unassembled WGS sequence"/>
</dbReference>
<evidence type="ECO:0000313" key="3">
    <source>
        <dbReference type="Proteomes" id="UP000535491"/>
    </source>
</evidence>
<dbReference type="PANTHER" id="PTHR43245">
    <property type="entry name" value="BIFUNCTIONAL POLYMYXIN RESISTANCE PROTEIN ARNA"/>
    <property type="match status" value="1"/>
</dbReference>
<evidence type="ECO:0000313" key="2">
    <source>
        <dbReference type="EMBL" id="MBA4494201.1"/>
    </source>
</evidence>
<comment type="caution">
    <text evidence="2">The sequence shown here is derived from an EMBL/GenBank/DDBJ whole genome shotgun (WGS) entry which is preliminary data.</text>
</comment>
<dbReference type="EMBL" id="JACEIQ010000006">
    <property type="protein sequence ID" value="MBA4494201.1"/>
    <property type="molecule type" value="Genomic_DNA"/>
</dbReference>
<dbReference type="PANTHER" id="PTHR43245:SF13">
    <property type="entry name" value="UDP-D-APIOSE_UDP-D-XYLOSE SYNTHASE 2"/>
    <property type="match status" value="1"/>
</dbReference>
<sequence length="345" mass="39764">MKMLVIGGTRFLGRFITEEALRRNHEVTLFNRGLTNRGLFDQVETIYGDRVKEIERLGGRNFDSVIDTCGFVPWAIKPSIQFLSGKTGHYAYISSQSVYQDLSSPGVDEQTPAATLPPEKVRDLEQHGYGPYGEHYGAMKFLCEQLLEKEMPGRVLHVRAGLIVGPHDYTDRFSYWVQRVAEGGEILAPGRPEQPIQFIDVRDLARWVVDMAEQRQTGIFNATGPDKPLTMKEFLAECQQVSESDAFFTWVDEKFLLQNHVQPWTDLPLWLPERTGLTEEEKPFLGFFRVDASRAVAKGLVFRPLSETVDDLLKWLREEQKREWKTGVSREQERELLILWKQKEK</sequence>
<dbReference type="SUPFAM" id="SSF51735">
    <property type="entry name" value="NAD(P)-binding Rossmann-fold domains"/>
    <property type="match status" value="1"/>
</dbReference>
<organism evidence="2 3">
    <name type="scientific">Paenactinomyces guangxiensis</name>
    <dbReference type="NCBI Taxonomy" id="1490290"/>
    <lineage>
        <taxon>Bacteria</taxon>
        <taxon>Bacillati</taxon>
        <taxon>Bacillota</taxon>
        <taxon>Bacilli</taxon>
        <taxon>Bacillales</taxon>
        <taxon>Thermoactinomycetaceae</taxon>
        <taxon>Paenactinomyces</taxon>
    </lineage>
</organism>
<proteinExistence type="predicted"/>
<keyword evidence="3" id="KW-1185">Reference proteome</keyword>
<evidence type="ECO:0000259" key="1">
    <source>
        <dbReference type="Pfam" id="PF01370"/>
    </source>
</evidence>
<dbReference type="AlphaFoldDB" id="A0A7W1WQV9"/>
<accession>A0A7W1WQV9</accession>
<reference evidence="2 3" key="1">
    <citation type="submission" date="2020-07" db="EMBL/GenBank/DDBJ databases">
        <authorList>
            <person name="Feng H."/>
        </authorList>
    </citation>
    <scope>NUCLEOTIDE SEQUENCE [LARGE SCALE GENOMIC DNA]</scope>
    <source>
        <strain evidence="3">s-10</strain>
    </source>
</reference>
<dbReference type="InterPro" id="IPR001509">
    <property type="entry name" value="Epimerase_deHydtase"/>
</dbReference>
<gene>
    <name evidence="2" type="ORF">H1191_07775</name>
</gene>
<dbReference type="Pfam" id="PF01370">
    <property type="entry name" value="Epimerase"/>
    <property type="match status" value="1"/>
</dbReference>
<name>A0A7W1WQV9_9BACL</name>
<dbReference type="InterPro" id="IPR036291">
    <property type="entry name" value="NAD(P)-bd_dom_sf"/>
</dbReference>
<feature type="domain" description="NAD-dependent epimerase/dehydratase" evidence="1">
    <location>
        <begin position="3"/>
        <end position="221"/>
    </location>
</feature>